<proteinExistence type="predicted"/>
<name>J9EH20_WUCBA</name>
<protein>
    <submittedName>
        <fullName evidence="1">Uncharacterized protein</fullName>
    </submittedName>
</protein>
<gene>
    <name evidence="1" type="ORF">WUBG_07322</name>
</gene>
<evidence type="ECO:0000313" key="1">
    <source>
        <dbReference type="EMBL" id="EJW81771.1"/>
    </source>
</evidence>
<comment type="caution">
    <text evidence="1">The sequence shown here is derived from an EMBL/GenBank/DDBJ whole genome shotgun (WGS) entry which is preliminary data.</text>
</comment>
<dbReference type="Proteomes" id="UP000004810">
    <property type="component" value="Unassembled WGS sequence"/>
</dbReference>
<reference evidence="2" key="1">
    <citation type="submission" date="2012-08" db="EMBL/GenBank/DDBJ databases">
        <title>The Genome Sequence of Wuchereria bancrofti.</title>
        <authorList>
            <person name="Nutman T.B."/>
            <person name="Fink D.L."/>
            <person name="Russ C."/>
            <person name="Young S."/>
            <person name="Zeng Q."/>
            <person name="Koehrsen M."/>
            <person name="Alvarado L."/>
            <person name="Berlin A."/>
            <person name="Chapman S.B."/>
            <person name="Chen Z."/>
            <person name="Freedman E."/>
            <person name="Gellesch M."/>
            <person name="Goldberg J."/>
            <person name="Griggs A."/>
            <person name="Gujja S."/>
            <person name="Heilman E.R."/>
            <person name="Heiman D."/>
            <person name="Hepburn T."/>
            <person name="Howarth C."/>
            <person name="Jen D."/>
            <person name="Larson L."/>
            <person name="Lewis B."/>
            <person name="Mehta T."/>
            <person name="Park D."/>
            <person name="Pearson M."/>
            <person name="Roberts A."/>
            <person name="Saif S."/>
            <person name="Shea T."/>
            <person name="Shenoy N."/>
            <person name="Sisk P."/>
            <person name="Stolte C."/>
            <person name="Sykes S."/>
            <person name="Walk T."/>
            <person name="White J."/>
            <person name="Yandava C."/>
            <person name="Haas B."/>
            <person name="Henn M.R."/>
            <person name="Nusbaum C."/>
            <person name="Birren B."/>
        </authorList>
    </citation>
    <scope>NUCLEOTIDE SEQUENCE [LARGE SCALE GENOMIC DNA]</scope>
    <source>
        <strain evidence="2">NA</strain>
    </source>
</reference>
<dbReference type="InterPro" id="IPR011032">
    <property type="entry name" value="GroES-like_sf"/>
</dbReference>
<dbReference type="EMBL" id="ADBV01003386">
    <property type="protein sequence ID" value="EJW81771.1"/>
    <property type="molecule type" value="Genomic_DNA"/>
</dbReference>
<accession>J9EH20</accession>
<dbReference type="Gene3D" id="3.90.180.10">
    <property type="entry name" value="Medium-chain alcohol dehydrogenases, catalytic domain"/>
    <property type="match status" value="1"/>
</dbReference>
<sequence length="93" mass="10727">MTLRDTKQLLRFAIAKRNFPWEIDARRKKMSTWVTKQFGGNMEKVEMSIPTIEKPDQLLLKVKAASVNLIDTVMRKGYGRELCSAVKISEIVQ</sequence>
<dbReference type="AlphaFoldDB" id="J9EH20"/>
<organism evidence="1 2">
    <name type="scientific">Wuchereria bancrofti</name>
    <dbReference type="NCBI Taxonomy" id="6293"/>
    <lineage>
        <taxon>Eukaryota</taxon>
        <taxon>Metazoa</taxon>
        <taxon>Ecdysozoa</taxon>
        <taxon>Nematoda</taxon>
        <taxon>Chromadorea</taxon>
        <taxon>Rhabditida</taxon>
        <taxon>Spirurina</taxon>
        <taxon>Spiruromorpha</taxon>
        <taxon>Filarioidea</taxon>
        <taxon>Onchocercidae</taxon>
        <taxon>Wuchereria</taxon>
    </lineage>
</organism>
<evidence type="ECO:0000313" key="2">
    <source>
        <dbReference type="Proteomes" id="UP000004810"/>
    </source>
</evidence>
<dbReference type="SUPFAM" id="SSF50129">
    <property type="entry name" value="GroES-like"/>
    <property type="match status" value="1"/>
</dbReference>